<protein>
    <submittedName>
        <fullName evidence="2">Uncharacterized protein</fullName>
    </submittedName>
</protein>
<sequence>MDQRVSLQESSSDRRRKRKDVAAAVPEGVHGESTDNGGYDTDETARGVLTKEQQAVVDVVEEEASAPLQLLLRACAGCLVGLLRGYRSDPKPSAAAAASVGAESPQKGDKPFGSEVVATQVLAATRTPPWPPSSPPEEGSGGNGGSHN</sequence>
<dbReference type="AlphaFoldDB" id="B6UGH1"/>
<dbReference type="EMBL" id="EU976336">
    <property type="protein sequence ID" value="ACG48454.1"/>
    <property type="molecule type" value="mRNA"/>
</dbReference>
<reference evidence="2" key="1">
    <citation type="journal article" date="2009" name="Plant Mol. Biol.">
        <title>Insights into corn genes derived from large-scale cDNA sequencing.</title>
        <authorList>
            <person name="Alexandrov N.N."/>
            <person name="Brover V.V."/>
            <person name="Freidin S."/>
            <person name="Troukhan M.E."/>
            <person name="Tatarinova T.V."/>
            <person name="Zhang H."/>
            <person name="Swaller T.J."/>
            <person name="Lu Y.P."/>
            <person name="Bouck J."/>
            <person name="Flavell R.B."/>
            <person name="Feldmann K.A."/>
        </authorList>
    </citation>
    <scope>NUCLEOTIDE SEQUENCE</scope>
</reference>
<evidence type="ECO:0000313" key="2">
    <source>
        <dbReference type="EMBL" id="ACG48454.1"/>
    </source>
</evidence>
<organism evidence="2">
    <name type="scientific">Zea mays</name>
    <name type="common">Maize</name>
    <dbReference type="NCBI Taxonomy" id="4577"/>
    <lineage>
        <taxon>Eukaryota</taxon>
        <taxon>Viridiplantae</taxon>
        <taxon>Streptophyta</taxon>
        <taxon>Embryophyta</taxon>
        <taxon>Tracheophyta</taxon>
        <taxon>Spermatophyta</taxon>
        <taxon>Magnoliopsida</taxon>
        <taxon>Liliopsida</taxon>
        <taxon>Poales</taxon>
        <taxon>Poaceae</taxon>
        <taxon>PACMAD clade</taxon>
        <taxon>Panicoideae</taxon>
        <taxon>Andropogonodae</taxon>
        <taxon>Andropogoneae</taxon>
        <taxon>Tripsacinae</taxon>
        <taxon>Zea</taxon>
    </lineage>
</organism>
<proteinExistence type="evidence at transcript level"/>
<feature type="region of interest" description="Disordered" evidence="1">
    <location>
        <begin position="89"/>
        <end position="148"/>
    </location>
</feature>
<feature type="compositionally biased region" description="Gly residues" evidence="1">
    <location>
        <begin position="139"/>
        <end position="148"/>
    </location>
</feature>
<name>B6UGH1_MAIZE</name>
<evidence type="ECO:0000256" key="1">
    <source>
        <dbReference type="SAM" id="MobiDB-lite"/>
    </source>
</evidence>
<feature type="region of interest" description="Disordered" evidence="1">
    <location>
        <begin position="1"/>
        <end position="47"/>
    </location>
</feature>
<accession>B6UGH1</accession>